<dbReference type="AlphaFoldDB" id="A0A5B7YC79"/>
<reference evidence="1 2" key="1">
    <citation type="submission" date="2019-04" db="EMBL/GenBank/DDBJ databases">
        <title>Salinimonas iocasae sp. nov., a halophilic bacterium isolated from the outer tube casing of tubeworms in Okinawa Trough.</title>
        <authorList>
            <person name="Zhang H."/>
            <person name="Wang H."/>
            <person name="Li C."/>
        </authorList>
    </citation>
    <scope>NUCLEOTIDE SEQUENCE [LARGE SCALE GENOMIC DNA]</scope>
    <source>
        <strain evidence="1 2">KX18D6</strain>
    </source>
</reference>
<accession>A0A5B7YC79</accession>
<name>A0A5B7YC79_9ALTE</name>
<protein>
    <submittedName>
        <fullName evidence="1">Uncharacterized protein</fullName>
    </submittedName>
</protein>
<dbReference type="Proteomes" id="UP000304912">
    <property type="component" value="Chromosome"/>
</dbReference>
<organism evidence="1 2">
    <name type="scientific">Salinimonas iocasae</name>
    <dbReference type="NCBI Taxonomy" id="2572577"/>
    <lineage>
        <taxon>Bacteria</taxon>
        <taxon>Pseudomonadati</taxon>
        <taxon>Pseudomonadota</taxon>
        <taxon>Gammaproteobacteria</taxon>
        <taxon>Alteromonadales</taxon>
        <taxon>Alteromonadaceae</taxon>
        <taxon>Alteromonas/Salinimonas group</taxon>
        <taxon>Salinimonas</taxon>
    </lineage>
</organism>
<dbReference type="EMBL" id="CP039852">
    <property type="protein sequence ID" value="QCZ93130.1"/>
    <property type="molecule type" value="Genomic_DNA"/>
</dbReference>
<keyword evidence="2" id="KW-1185">Reference proteome</keyword>
<sequence>MQKVLHLIFLLLVSKLARGITLLPDPLELVVEHTDAIAHVRVTEGWAMFFSEDKLKRVLPCMGLYKVKVLKTLKGKVTQTEFGINYNLMLIPGKEYLLFFDNNGGLGVEFMMHKPSDFQECLEGQPSIMARWRASSQIEWSHSDDAGWIQTATLPLGVIVNGVKISDQGKVRLDEYIETIEKIISEQAQKGPGTNSDRNE</sequence>
<evidence type="ECO:0000313" key="2">
    <source>
        <dbReference type="Proteomes" id="UP000304912"/>
    </source>
</evidence>
<dbReference type="RefSeq" id="WP_139755877.1">
    <property type="nucleotide sequence ID" value="NZ_CP039852.1"/>
</dbReference>
<proteinExistence type="predicted"/>
<dbReference type="KEGG" id="salk:FBQ74_06340"/>
<gene>
    <name evidence="1" type="ORF">FBQ74_06340</name>
</gene>
<evidence type="ECO:0000313" key="1">
    <source>
        <dbReference type="EMBL" id="QCZ93130.1"/>
    </source>
</evidence>